<keyword evidence="4" id="KW-0066">ATP synthesis</keyword>
<keyword evidence="3 6" id="KW-0418">Kinase</keyword>
<evidence type="ECO:0000256" key="7">
    <source>
        <dbReference type="SAM" id="MobiDB-lite"/>
    </source>
</evidence>
<dbReference type="AlphaFoldDB" id="A0A432V0R4"/>
<evidence type="ECO:0000256" key="6">
    <source>
        <dbReference type="RuleBase" id="RU369062"/>
    </source>
</evidence>
<comment type="caution">
    <text evidence="9">The sequence shown here is derived from an EMBL/GenBank/DDBJ whole genome shotgun (WGS) entry which is preliminary data.</text>
</comment>
<evidence type="ECO:0000313" key="9">
    <source>
        <dbReference type="EMBL" id="RUM95776.1"/>
    </source>
</evidence>
<dbReference type="EC" id="2.7.4.-" evidence="6"/>
<dbReference type="OrthoDB" id="9775224at2"/>
<gene>
    <name evidence="9" type="primary">ppk2</name>
    <name evidence="9" type="ORF">EET67_21475</name>
</gene>
<feature type="compositionally biased region" description="Basic and acidic residues" evidence="7">
    <location>
        <begin position="12"/>
        <end position="23"/>
    </location>
</feature>
<evidence type="ECO:0000256" key="2">
    <source>
        <dbReference type="ARBA" id="ARBA00022679"/>
    </source>
</evidence>
<comment type="function">
    <text evidence="6">Uses inorganic polyphosphate (polyP) as a donor to convert GDP to GTP or ADP to ATP.</text>
</comment>
<dbReference type="InterPro" id="IPR027417">
    <property type="entry name" value="P-loop_NTPase"/>
</dbReference>
<evidence type="ECO:0000256" key="5">
    <source>
        <dbReference type="ARBA" id="ARBA00024500"/>
    </source>
</evidence>
<feature type="region of interest" description="Disordered" evidence="7">
    <location>
        <begin position="1"/>
        <end position="42"/>
    </location>
</feature>
<dbReference type="InterPro" id="IPR022486">
    <property type="entry name" value="PPK2_PA0141"/>
</dbReference>
<dbReference type="InterPro" id="IPR022488">
    <property type="entry name" value="PPK2-related"/>
</dbReference>
<dbReference type="Proteomes" id="UP000281647">
    <property type="component" value="Unassembled WGS sequence"/>
</dbReference>
<evidence type="ECO:0000256" key="3">
    <source>
        <dbReference type="ARBA" id="ARBA00022777"/>
    </source>
</evidence>
<keyword evidence="2 6" id="KW-0808">Transferase</keyword>
<protein>
    <recommendedName>
        <fullName evidence="6">ADP/GDP-polyphosphate phosphotransferase</fullName>
        <ecNumber evidence="6">2.7.4.-</ecNumber>
    </recommendedName>
    <alternativeName>
        <fullName evidence="6">Polyphosphate kinase PPK2</fullName>
    </alternativeName>
</protein>
<evidence type="ECO:0000313" key="10">
    <source>
        <dbReference type="Proteomes" id="UP000281647"/>
    </source>
</evidence>
<sequence length="346" mass="39592">MSSNKEHKRNNYHHDDGSADRELSAVAEADAQSQPVKKKKSGGRYGKKLAKLQIELAYLQAWVKSSGARIVIIFEGRDAAGKGGVIKRIVERLSPRVFRVVALPAPTDREKSQIYMQRYIHQLPAAGEVVIFDRSWYNRPGVERVMGFCSEKKARRFLELAPRFEAAIVESGITLLKYFLDVSEEEQEKRFRQRIDDPLRQWKLSPMDIESYRRWWDYTRAYNEMIRATDTEHAPWWIVPSDDKERARVNCIAHLLSSIPYQRVEFQKPKLGKRQKRPDDFVEDAYPRRVVPEVLEYASSDDQPVLHSLSNGGSSNAGHPQDRYAAERRAASDDAASGADGGSEQV</sequence>
<comment type="subunit">
    <text evidence="6">Homotetramer.</text>
</comment>
<proteinExistence type="inferred from homology"/>
<feature type="compositionally biased region" description="Basic and acidic residues" evidence="7">
    <location>
        <begin position="320"/>
        <end position="332"/>
    </location>
</feature>
<feature type="compositionally biased region" description="Basic residues" evidence="7">
    <location>
        <begin position="1"/>
        <end position="11"/>
    </location>
</feature>
<dbReference type="Pfam" id="PF03976">
    <property type="entry name" value="PPK2"/>
    <property type="match status" value="1"/>
</dbReference>
<comment type="similarity">
    <text evidence="1 6">Belongs to the polyphosphate kinase 2 (PPK2) family. Class I subfamily.</text>
</comment>
<evidence type="ECO:0000256" key="4">
    <source>
        <dbReference type="ARBA" id="ARBA00023310"/>
    </source>
</evidence>
<organism evidence="9 10">
    <name type="scientific">Borborobacter arsenicus</name>
    <dbReference type="NCBI Taxonomy" id="1851146"/>
    <lineage>
        <taxon>Bacteria</taxon>
        <taxon>Pseudomonadati</taxon>
        <taxon>Pseudomonadota</taxon>
        <taxon>Alphaproteobacteria</taxon>
        <taxon>Hyphomicrobiales</taxon>
        <taxon>Phyllobacteriaceae</taxon>
        <taxon>Borborobacter</taxon>
    </lineage>
</organism>
<feature type="region of interest" description="Disordered" evidence="7">
    <location>
        <begin position="299"/>
        <end position="346"/>
    </location>
</feature>
<feature type="domain" description="Polyphosphate kinase-2-related" evidence="8">
    <location>
        <begin position="43"/>
        <end position="265"/>
    </location>
</feature>
<evidence type="ECO:0000259" key="8">
    <source>
        <dbReference type="Pfam" id="PF03976"/>
    </source>
</evidence>
<dbReference type="PANTHER" id="PTHR34383">
    <property type="entry name" value="POLYPHOSPHATE:AMP PHOSPHOTRANSFERASE-RELATED"/>
    <property type="match status" value="1"/>
</dbReference>
<dbReference type="GO" id="GO:0008976">
    <property type="term" value="F:polyphosphate kinase activity"/>
    <property type="evidence" value="ECO:0007669"/>
    <property type="project" value="UniProtKB-UniRule"/>
</dbReference>
<dbReference type="PANTHER" id="PTHR34383:SF1">
    <property type="entry name" value="ADP-POLYPHOSPHATE PHOSPHOTRANSFERASE"/>
    <property type="match status" value="1"/>
</dbReference>
<evidence type="ECO:0000256" key="1">
    <source>
        <dbReference type="ARBA" id="ARBA00009924"/>
    </source>
</evidence>
<dbReference type="Gene3D" id="3.40.50.300">
    <property type="entry name" value="P-loop containing nucleotide triphosphate hydrolases"/>
    <property type="match status" value="1"/>
</dbReference>
<dbReference type="GO" id="GO:0006754">
    <property type="term" value="P:ATP biosynthetic process"/>
    <property type="evidence" value="ECO:0007669"/>
    <property type="project" value="UniProtKB-KW"/>
</dbReference>
<keyword evidence="10" id="KW-1185">Reference proteome</keyword>
<comment type="catalytic activity">
    <reaction evidence="5">
        <text>[phosphate](n) + ATP = [phosphate](n+1) + ADP</text>
        <dbReference type="Rhea" id="RHEA:19573"/>
        <dbReference type="Rhea" id="RHEA-COMP:9859"/>
        <dbReference type="Rhea" id="RHEA-COMP:14280"/>
        <dbReference type="ChEBI" id="CHEBI:16838"/>
        <dbReference type="ChEBI" id="CHEBI:30616"/>
        <dbReference type="ChEBI" id="CHEBI:456216"/>
    </reaction>
    <physiologicalReaction direction="right-to-left" evidence="5">
        <dbReference type="Rhea" id="RHEA:19575"/>
    </physiologicalReaction>
</comment>
<dbReference type="NCBIfam" id="TIGR03707">
    <property type="entry name" value="PPK2_P_aer"/>
    <property type="match status" value="1"/>
</dbReference>
<dbReference type="SUPFAM" id="SSF52540">
    <property type="entry name" value="P-loop containing nucleoside triphosphate hydrolases"/>
    <property type="match status" value="1"/>
</dbReference>
<dbReference type="EMBL" id="RKST01000031">
    <property type="protein sequence ID" value="RUM95776.1"/>
    <property type="molecule type" value="Genomic_DNA"/>
</dbReference>
<reference evidence="9 10" key="1">
    <citation type="submission" date="2018-11" db="EMBL/GenBank/DDBJ databases">
        <title>Pseudaminobacter arsenicus sp. nov., an arsenic-resistant bacterium isolated from arsenic-rich aquifers.</title>
        <authorList>
            <person name="Mu Y."/>
        </authorList>
    </citation>
    <scope>NUCLEOTIDE SEQUENCE [LARGE SCALE GENOMIC DNA]</scope>
    <source>
        <strain evidence="9 10">CB3</strain>
    </source>
</reference>
<feature type="compositionally biased region" description="Polar residues" evidence="7">
    <location>
        <begin position="308"/>
        <end position="318"/>
    </location>
</feature>
<feature type="compositionally biased region" description="Low complexity" evidence="7">
    <location>
        <begin position="333"/>
        <end position="346"/>
    </location>
</feature>
<name>A0A432V0R4_9HYPH</name>
<accession>A0A432V0R4</accession>